<gene>
    <name evidence="2" type="ORF">L3049_04310</name>
</gene>
<evidence type="ECO:0000256" key="1">
    <source>
        <dbReference type="SAM" id="Phobius"/>
    </source>
</evidence>
<comment type="caution">
    <text evidence="2">The sequence shown here is derived from an EMBL/GenBank/DDBJ whole genome shotgun (WGS) entry which is preliminary data.</text>
</comment>
<keyword evidence="1" id="KW-1133">Transmembrane helix</keyword>
<feature type="transmembrane region" description="Helical" evidence="1">
    <location>
        <begin position="149"/>
        <end position="168"/>
    </location>
</feature>
<dbReference type="Proteomes" id="UP001528920">
    <property type="component" value="Unassembled WGS sequence"/>
</dbReference>
<evidence type="ECO:0000313" key="3">
    <source>
        <dbReference type="Proteomes" id="UP001528920"/>
    </source>
</evidence>
<dbReference type="EMBL" id="JAKJSC010000001">
    <property type="protein sequence ID" value="MDE5417224.1"/>
    <property type="molecule type" value="Genomic_DNA"/>
</dbReference>
<dbReference type="SUPFAM" id="SSF53756">
    <property type="entry name" value="UDP-Glycosyltransferase/glycogen phosphorylase"/>
    <property type="match status" value="1"/>
</dbReference>
<organism evidence="2 3">
    <name type="scientific">Paralabilibaculum antarcticum</name>
    <dbReference type="NCBI Taxonomy" id="2912572"/>
    <lineage>
        <taxon>Bacteria</taxon>
        <taxon>Pseudomonadati</taxon>
        <taxon>Bacteroidota</taxon>
        <taxon>Bacteroidia</taxon>
        <taxon>Marinilabiliales</taxon>
        <taxon>Marinifilaceae</taxon>
        <taxon>Paralabilibaculum</taxon>
    </lineage>
</organism>
<accession>A0ABT5VSE5</accession>
<keyword evidence="3" id="KW-1185">Reference proteome</keyword>
<reference evidence="2 3" key="1">
    <citation type="submission" date="2022-01" db="EMBL/GenBank/DDBJ databases">
        <title>Labilibaculum sp. nov, a marine bacterium isolated from Antarctica.</title>
        <authorList>
            <person name="Dai W."/>
        </authorList>
    </citation>
    <scope>NUCLEOTIDE SEQUENCE [LARGE SCALE GENOMIC DNA]</scope>
    <source>
        <strain evidence="2 3">DW002</strain>
    </source>
</reference>
<name>A0ABT5VSE5_9BACT</name>
<protein>
    <submittedName>
        <fullName evidence="2">Uncharacterized protein</fullName>
    </submittedName>
</protein>
<dbReference type="RefSeq" id="WP_275108561.1">
    <property type="nucleotide sequence ID" value="NZ_JAKJSC010000001.1"/>
</dbReference>
<keyword evidence="1" id="KW-0472">Membrane</keyword>
<evidence type="ECO:0000313" key="2">
    <source>
        <dbReference type="EMBL" id="MDE5417224.1"/>
    </source>
</evidence>
<feature type="transmembrane region" description="Helical" evidence="1">
    <location>
        <begin position="188"/>
        <end position="208"/>
    </location>
</feature>
<proteinExistence type="predicted"/>
<sequence>MDTNNDLLNDLLKKEEVSGIYDIKFFGFSLWRIFRFKTRSKYLNTKTGFNFKTSKNKISPFFVLHNCLKSFLSFLEYLLFDRKSIDNIIFAFPRLQKVDEFYFDKLTDPVLEYSNLKDNCLIFQRHFSGEHKLPRYNSERLIMTDAIECLSKFIGLLISPFVLLFYIRTLTDLFKKTQEIFELRAINICLYSFELSNFIIEFYFYNYLFKKKKIKRIFVVNRELCFPVILASKRNGISVYEFQHGVTHGITPLYSGPYNSIIDPDFFLVFGKVWKGPQFGMPLDRILNIGWAYSIFLKKLNKEIKPLGSFSVLLISEPHITEKVLRVAVQLANEYSDYLFHVRLHPQEELNDYHKKIFSQTKNVKIQDNSIESLVSITYYEFILGENSSVVYEALSLGKKVGRLNIGGLNSDNIQNSTEDGFFYISEVKDFEIFCSKSSSILNENVYSKFDRAIIDGLK</sequence>
<keyword evidence="1" id="KW-0812">Transmembrane</keyword>